<dbReference type="Gene3D" id="3.40.50.300">
    <property type="entry name" value="P-loop containing nucleotide triphosphate hydrolases"/>
    <property type="match status" value="1"/>
</dbReference>
<dbReference type="SUPFAM" id="SSF52540">
    <property type="entry name" value="P-loop containing nucleoside triphosphate hydrolases"/>
    <property type="match status" value="1"/>
</dbReference>
<dbReference type="Pfam" id="PF01926">
    <property type="entry name" value="MMR_HSR1"/>
    <property type="match status" value="1"/>
</dbReference>
<dbReference type="InterPro" id="IPR006073">
    <property type="entry name" value="GTP-bd"/>
</dbReference>
<dbReference type="CDD" id="cd01857">
    <property type="entry name" value="HSR1_MMR1"/>
    <property type="match status" value="1"/>
</dbReference>
<comment type="caution">
    <text evidence="8">The sequence shown here is derived from an EMBL/GenBank/DDBJ whole genome shotgun (WGS) entry which is preliminary data.</text>
</comment>
<comment type="subcellular location">
    <subcellularLocation>
        <location evidence="1">Cytoplasm</location>
    </subcellularLocation>
</comment>
<organism evidence="8 9">
    <name type="scientific">Rhizophlyctis rosea</name>
    <dbReference type="NCBI Taxonomy" id="64517"/>
    <lineage>
        <taxon>Eukaryota</taxon>
        <taxon>Fungi</taxon>
        <taxon>Fungi incertae sedis</taxon>
        <taxon>Chytridiomycota</taxon>
        <taxon>Chytridiomycota incertae sedis</taxon>
        <taxon>Chytridiomycetes</taxon>
        <taxon>Rhizophlyctidales</taxon>
        <taxon>Rhizophlyctidaceae</taxon>
        <taxon>Rhizophlyctis</taxon>
    </lineage>
</organism>
<sequence length="613" mass="68422">MPLPVSKKKTGLGKSLMRSRFATATHTNPDGSIRHTTELDDAAASWMRMQSVTQENDLDAFLSTAELAGTEFTAERMNITVIQTPATNPFLLTPEKEKETLAEHEQNKDKLTIPRRPHWDTTTTPEELQRRERDSFLDWRRGLALLEEEKGLLLTPYERNLEVWRQLWRVIERSDLVVQIVDGRNPLLFRSTDLEIYVKEVDERKKNLLLVNKADMLSLEQRTQWADWFDSQGIRYTFFSAALAKEKFEKEEEERKLEELKKEMEGERLNKAGQAVHPSQDDDDEQDDEGEEGDDENEPVEGEVAPSSDEEEDPSSSLAVDRDSTSTKPIPSRVRIIGADELITLLSKECPSALRTDSQKVTIGFVGYPNVGKSSTLNALAKSHLVTVSSTPGKTKHFQTIHLSDSIILCDCPGLVFPSFATTKAEMVVNGVLPIDQLREFTGPSELVAKRVPKGILEGTYGIKVRTRDGDGRDVERVPRGEEVLQAYAIARGFTKSSQGNPDEARAARYILKDYVNGKLLYAHPPPDIDPLVFNESTYRDPRVLTRRRAEEEKFLAKSSAPNASASGQGRSATTSGGGEANSAIDAQFFASGPAIKAGSMGKNRNEDVTRTK</sequence>
<dbReference type="PROSITE" id="PS51721">
    <property type="entry name" value="G_CP"/>
    <property type="match status" value="1"/>
</dbReference>
<evidence type="ECO:0000256" key="6">
    <source>
        <dbReference type="SAM" id="MobiDB-lite"/>
    </source>
</evidence>
<dbReference type="Gene3D" id="1.10.1580.10">
    <property type="match status" value="1"/>
</dbReference>
<dbReference type="InterPro" id="IPR043358">
    <property type="entry name" value="GNL1-like"/>
</dbReference>
<name>A0AAD5SF72_9FUNG</name>
<feature type="region of interest" description="Disordered" evidence="6">
    <location>
        <begin position="555"/>
        <end position="581"/>
    </location>
</feature>
<accession>A0AAD5SF72</accession>
<dbReference type="InterPro" id="IPR027417">
    <property type="entry name" value="P-loop_NTPase"/>
</dbReference>
<evidence type="ECO:0000256" key="3">
    <source>
        <dbReference type="ARBA" id="ARBA00022741"/>
    </source>
</evidence>
<dbReference type="Proteomes" id="UP001212841">
    <property type="component" value="Unassembled WGS sequence"/>
</dbReference>
<dbReference type="InterPro" id="IPR023179">
    <property type="entry name" value="GTP-bd_ortho_bundle_sf"/>
</dbReference>
<evidence type="ECO:0000259" key="7">
    <source>
        <dbReference type="PROSITE" id="PS51721"/>
    </source>
</evidence>
<evidence type="ECO:0000256" key="5">
    <source>
        <dbReference type="ARBA" id="ARBA00023134"/>
    </source>
</evidence>
<dbReference type="GO" id="GO:0005525">
    <property type="term" value="F:GTP binding"/>
    <property type="evidence" value="ECO:0007669"/>
    <property type="project" value="UniProtKB-KW"/>
</dbReference>
<feature type="non-terminal residue" evidence="8">
    <location>
        <position position="613"/>
    </location>
</feature>
<dbReference type="PANTHER" id="PTHR45709">
    <property type="entry name" value="LARGE SUBUNIT GTPASE 1 HOMOLOG-RELATED"/>
    <property type="match status" value="1"/>
</dbReference>
<evidence type="ECO:0000256" key="4">
    <source>
        <dbReference type="ARBA" id="ARBA00022801"/>
    </source>
</evidence>
<feature type="compositionally biased region" description="Polar residues" evidence="6">
    <location>
        <begin position="560"/>
        <end position="575"/>
    </location>
</feature>
<keyword evidence="4" id="KW-0378">Hydrolase</keyword>
<keyword evidence="2" id="KW-0963">Cytoplasm</keyword>
<dbReference type="PANTHER" id="PTHR45709:SF2">
    <property type="entry name" value="LARGE SUBUNIT GTPASE 1 HOMOLOG"/>
    <property type="match status" value="1"/>
</dbReference>
<evidence type="ECO:0000256" key="2">
    <source>
        <dbReference type="ARBA" id="ARBA00022490"/>
    </source>
</evidence>
<reference evidence="8" key="1">
    <citation type="submission" date="2020-05" db="EMBL/GenBank/DDBJ databases">
        <title>Phylogenomic resolution of chytrid fungi.</title>
        <authorList>
            <person name="Stajich J.E."/>
            <person name="Amses K."/>
            <person name="Simmons R."/>
            <person name="Seto K."/>
            <person name="Myers J."/>
            <person name="Bonds A."/>
            <person name="Quandt C.A."/>
            <person name="Barry K."/>
            <person name="Liu P."/>
            <person name="Grigoriev I."/>
            <person name="Longcore J.E."/>
            <person name="James T.Y."/>
        </authorList>
    </citation>
    <scope>NUCLEOTIDE SEQUENCE</scope>
    <source>
        <strain evidence="8">JEL0318</strain>
    </source>
</reference>
<protein>
    <recommendedName>
        <fullName evidence="7">CP-type G domain-containing protein</fullName>
    </recommendedName>
</protein>
<gene>
    <name evidence="8" type="ORF">HK097_002948</name>
</gene>
<dbReference type="GO" id="GO:0005829">
    <property type="term" value="C:cytosol"/>
    <property type="evidence" value="ECO:0007669"/>
    <property type="project" value="TreeGrafter"/>
</dbReference>
<dbReference type="GO" id="GO:0003924">
    <property type="term" value="F:GTPase activity"/>
    <property type="evidence" value="ECO:0007669"/>
    <property type="project" value="InterPro"/>
</dbReference>
<proteinExistence type="predicted"/>
<keyword evidence="5" id="KW-0342">GTP-binding</keyword>
<feature type="region of interest" description="Disordered" evidence="6">
    <location>
        <begin position="264"/>
        <end position="332"/>
    </location>
</feature>
<feature type="domain" description="CP-type G" evidence="7">
    <location>
        <begin position="164"/>
        <end position="418"/>
    </location>
</feature>
<dbReference type="AlphaFoldDB" id="A0AAD5SF72"/>
<dbReference type="EMBL" id="JADGJD010000167">
    <property type="protein sequence ID" value="KAJ3053978.1"/>
    <property type="molecule type" value="Genomic_DNA"/>
</dbReference>
<feature type="compositionally biased region" description="Acidic residues" evidence="6">
    <location>
        <begin position="281"/>
        <end position="301"/>
    </location>
</feature>
<dbReference type="GO" id="GO:0000054">
    <property type="term" value="P:ribosomal subunit export from nucleus"/>
    <property type="evidence" value="ECO:0007669"/>
    <property type="project" value="TreeGrafter"/>
</dbReference>
<evidence type="ECO:0000313" key="9">
    <source>
        <dbReference type="Proteomes" id="UP001212841"/>
    </source>
</evidence>
<keyword evidence="3" id="KW-0547">Nucleotide-binding</keyword>
<evidence type="ECO:0000256" key="1">
    <source>
        <dbReference type="ARBA" id="ARBA00004496"/>
    </source>
</evidence>
<keyword evidence="9" id="KW-1185">Reference proteome</keyword>
<dbReference type="InterPro" id="IPR030378">
    <property type="entry name" value="G_CP_dom"/>
</dbReference>
<evidence type="ECO:0000313" key="8">
    <source>
        <dbReference type="EMBL" id="KAJ3053978.1"/>
    </source>
</evidence>